<protein>
    <submittedName>
        <fullName evidence="2">Uncharacterized protein</fullName>
    </submittedName>
</protein>
<dbReference type="EMBL" id="CP035108">
    <property type="protein sequence ID" value="QAR33926.1"/>
    <property type="molecule type" value="Genomic_DNA"/>
</dbReference>
<dbReference type="Proteomes" id="UP000287502">
    <property type="component" value="Chromosome"/>
</dbReference>
<dbReference type="KEGG" id="gtl:EP073_11075"/>
<accession>A0A410K0F4</accession>
<feature type="coiled-coil region" evidence="1">
    <location>
        <begin position="242"/>
        <end position="269"/>
    </location>
</feature>
<dbReference type="AlphaFoldDB" id="A0A410K0F4"/>
<dbReference type="RefSeq" id="WP_128467211.1">
    <property type="nucleotide sequence ID" value="NZ_CP035108.1"/>
</dbReference>
<evidence type="ECO:0000313" key="2">
    <source>
        <dbReference type="EMBL" id="QAR33926.1"/>
    </source>
</evidence>
<reference evidence="2 3" key="1">
    <citation type="submission" date="2019-01" db="EMBL/GenBank/DDBJ databases">
        <title>Geovibrio thiophilus DSM 11263, complete genome.</title>
        <authorList>
            <person name="Spring S."/>
            <person name="Bunk B."/>
            <person name="Sproer C."/>
        </authorList>
    </citation>
    <scope>NUCLEOTIDE SEQUENCE [LARGE SCALE GENOMIC DNA]</scope>
    <source>
        <strain evidence="2 3">DSM 11263</strain>
    </source>
</reference>
<dbReference type="OrthoDB" id="9843166at2"/>
<keyword evidence="3" id="KW-1185">Reference proteome</keyword>
<proteinExistence type="predicted"/>
<organism evidence="2 3">
    <name type="scientific">Geovibrio thiophilus</name>
    <dbReference type="NCBI Taxonomy" id="139438"/>
    <lineage>
        <taxon>Bacteria</taxon>
        <taxon>Pseudomonadati</taxon>
        <taxon>Deferribacterota</taxon>
        <taxon>Deferribacteres</taxon>
        <taxon>Deferribacterales</taxon>
        <taxon>Geovibrionaceae</taxon>
        <taxon>Geovibrio</taxon>
    </lineage>
</organism>
<sequence>MNKKRLIPAAAVVLLIILYIGASVFLKQKVVEEINEFASSAGFSEKIRYEALSVNPVTMSGTLKQVSLEDAGLDFKADQLNFNVLTRKSKIKDLIIANGEQIIKVDEIDIKKYKLEDGIPKTTVIDVTALRFPVDSPEIKSRIGADELVIDIQLATDADFKNKIYQYSKLNFMFRDLVDVKMNLTFSGVDIKSYAKFDTGSPDTLQNDPEFAQKVQEDLANLKLNSMTINLRDRGATDKLILSAEEGDNSTLEERRQKYAAELDRDIAETESPFERQLAEEMKKFILEGKKEAVITMMPKEPVSVQQIMLSSMMGAGMDELAEATGLKYEFK</sequence>
<evidence type="ECO:0000256" key="1">
    <source>
        <dbReference type="SAM" id="Coils"/>
    </source>
</evidence>
<name>A0A410K0F4_9BACT</name>
<evidence type="ECO:0000313" key="3">
    <source>
        <dbReference type="Proteomes" id="UP000287502"/>
    </source>
</evidence>
<keyword evidence="1" id="KW-0175">Coiled coil</keyword>
<gene>
    <name evidence="2" type="ORF">EP073_11075</name>
</gene>